<dbReference type="OrthoDB" id="9766909at2"/>
<evidence type="ECO:0000256" key="1">
    <source>
        <dbReference type="ARBA" id="ARBA00022475"/>
    </source>
</evidence>
<dbReference type="STRING" id="1166073.SAMN05192530_104151"/>
<dbReference type="GO" id="GO:0008955">
    <property type="term" value="F:peptidoglycan glycosyltransferase activity"/>
    <property type="evidence" value="ECO:0007669"/>
    <property type="project" value="UniProtKB-UniRule"/>
</dbReference>
<keyword evidence="6 11" id="KW-0133">Cell shape</keyword>
<dbReference type="GO" id="GO:0009252">
    <property type="term" value="P:peptidoglycan biosynthetic process"/>
    <property type="evidence" value="ECO:0007669"/>
    <property type="project" value="UniProtKB-UniRule"/>
</dbReference>
<dbReference type="SUPFAM" id="SSF53955">
    <property type="entry name" value="Lysozyme-like"/>
    <property type="match status" value="1"/>
</dbReference>
<keyword evidence="3 11" id="KW-0328">Glycosyltransferase</keyword>
<evidence type="ECO:0000256" key="4">
    <source>
        <dbReference type="ARBA" id="ARBA00022679"/>
    </source>
</evidence>
<dbReference type="InterPro" id="IPR036950">
    <property type="entry name" value="PBP_transglycosylase"/>
</dbReference>
<feature type="domain" description="Glycosyl transferase family 51" evidence="12">
    <location>
        <begin position="47"/>
        <end position="209"/>
    </location>
</feature>
<dbReference type="Proteomes" id="UP000198793">
    <property type="component" value="Unassembled WGS sequence"/>
</dbReference>
<dbReference type="InterPro" id="IPR023346">
    <property type="entry name" value="Lysozyme-like_dom_sf"/>
</dbReference>
<dbReference type="UniPathway" id="UPA00219"/>
<dbReference type="GO" id="GO:0009274">
    <property type="term" value="C:peptidoglycan-based cell wall"/>
    <property type="evidence" value="ECO:0007669"/>
    <property type="project" value="InterPro"/>
</dbReference>
<evidence type="ECO:0000256" key="7">
    <source>
        <dbReference type="ARBA" id="ARBA00022984"/>
    </source>
</evidence>
<keyword evidence="1 11" id="KW-1003">Cell membrane</keyword>
<sequence length="227" mass="24504">MVRRLVSAALLVVAVLAAIPLVLVPVYAIPGIRPISTLMLAEHFTFQPFEREWTPIEDIAPVLVRSVMMSEDGQYCFHGGVDWDALGNVVDQAVNEGEAGRGASTIPMQTVKNLFLWNGRSFLRKALELPLATYADLVWSKTRTMEIYLNVAEWGNGIYGIGAASRYYFNRPASQLTANQAALLAVTLPSPLTRDPANPSAGLRRLAGTVAARARASGGYIGCVSGV</sequence>
<evidence type="ECO:0000313" key="14">
    <source>
        <dbReference type="Proteomes" id="UP000198793"/>
    </source>
</evidence>
<evidence type="ECO:0000256" key="10">
    <source>
        <dbReference type="ARBA" id="ARBA00023316"/>
    </source>
</evidence>
<keyword evidence="2 11" id="KW-0997">Cell inner membrane</keyword>
<dbReference type="EC" id="2.4.99.28" evidence="11"/>
<keyword evidence="9 11" id="KW-0472">Membrane</keyword>
<evidence type="ECO:0000256" key="6">
    <source>
        <dbReference type="ARBA" id="ARBA00022960"/>
    </source>
</evidence>
<evidence type="ECO:0000256" key="2">
    <source>
        <dbReference type="ARBA" id="ARBA00022519"/>
    </source>
</evidence>
<keyword evidence="4 11" id="KW-0808">Transferase</keyword>
<keyword evidence="8 11" id="KW-1133">Transmembrane helix</keyword>
<evidence type="ECO:0000256" key="9">
    <source>
        <dbReference type="ARBA" id="ARBA00023136"/>
    </source>
</evidence>
<evidence type="ECO:0000313" key="13">
    <source>
        <dbReference type="EMBL" id="SDO19788.1"/>
    </source>
</evidence>
<dbReference type="NCBIfam" id="TIGR02070">
    <property type="entry name" value="mono_pep_trsgly"/>
    <property type="match status" value="1"/>
</dbReference>
<evidence type="ECO:0000256" key="11">
    <source>
        <dbReference type="HAMAP-Rule" id="MF_00766"/>
    </source>
</evidence>
<evidence type="ECO:0000259" key="12">
    <source>
        <dbReference type="Pfam" id="PF00912"/>
    </source>
</evidence>
<comment type="function">
    <text evidence="11">Peptidoglycan polymerase that catalyzes glycan chain elongation from lipid-linked precursors.</text>
</comment>
<comment type="pathway">
    <text evidence="11">Cell wall biogenesis; peptidoglycan biosynthesis.</text>
</comment>
<proteinExistence type="inferred from homology"/>
<dbReference type="Gene3D" id="1.10.3810.10">
    <property type="entry name" value="Biosynthetic peptidoglycan transglycosylase-like"/>
    <property type="match status" value="1"/>
</dbReference>
<comment type="subcellular location">
    <subcellularLocation>
        <location evidence="11">Cell inner membrane</location>
        <topology evidence="11">Single-pass membrane protein</topology>
    </subcellularLocation>
</comment>
<dbReference type="GO" id="GO:0005886">
    <property type="term" value="C:plasma membrane"/>
    <property type="evidence" value="ECO:0007669"/>
    <property type="project" value="UniProtKB-SubCell"/>
</dbReference>
<keyword evidence="5 11" id="KW-0812">Transmembrane</keyword>
<evidence type="ECO:0000256" key="3">
    <source>
        <dbReference type="ARBA" id="ARBA00022676"/>
    </source>
</evidence>
<dbReference type="Pfam" id="PF00912">
    <property type="entry name" value="Transgly"/>
    <property type="match status" value="1"/>
</dbReference>
<gene>
    <name evidence="11" type="primary">mtgA</name>
    <name evidence="13" type="ORF">SAMN05192530_104151</name>
</gene>
<keyword evidence="14" id="KW-1185">Reference proteome</keyword>
<dbReference type="GO" id="GO:0008360">
    <property type="term" value="P:regulation of cell shape"/>
    <property type="evidence" value="ECO:0007669"/>
    <property type="project" value="UniProtKB-KW"/>
</dbReference>
<dbReference type="GO" id="GO:0016763">
    <property type="term" value="F:pentosyltransferase activity"/>
    <property type="evidence" value="ECO:0007669"/>
    <property type="project" value="InterPro"/>
</dbReference>
<keyword evidence="7 11" id="KW-0573">Peptidoglycan synthesis</keyword>
<dbReference type="EMBL" id="FNIT01000004">
    <property type="protein sequence ID" value="SDO19788.1"/>
    <property type="molecule type" value="Genomic_DNA"/>
</dbReference>
<dbReference type="AlphaFoldDB" id="A0A1H0HKR9"/>
<keyword evidence="10 11" id="KW-0961">Cell wall biogenesis/degradation</keyword>
<dbReference type="RefSeq" id="WP_090672938.1">
    <property type="nucleotide sequence ID" value="NZ_FNIT01000004.1"/>
</dbReference>
<evidence type="ECO:0000256" key="5">
    <source>
        <dbReference type="ARBA" id="ARBA00022692"/>
    </source>
</evidence>
<dbReference type="PANTHER" id="PTHR30400:SF0">
    <property type="entry name" value="BIOSYNTHETIC PEPTIDOGLYCAN TRANSGLYCOSYLASE"/>
    <property type="match status" value="1"/>
</dbReference>
<accession>A0A1H0HKR9</accession>
<dbReference type="GO" id="GO:0071555">
    <property type="term" value="P:cell wall organization"/>
    <property type="evidence" value="ECO:0007669"/>
    <property type="project" value="UniProtKB-KW"/>
</dbReference>
<reference evidence="13 14" key="1">
    <citation type="submission" date="2016-10" db="EMBL/GenBank/DDBJ databases">
        <authorList>
            <person name="de Groot N.N."/>
        </authorList>
    </citation>
    <scope>NUCLEOTIDE SEQUENCE [LARGE SCALE GENOMIC DNA]</scope>
    <source>
        <strain evidence="14">L7-484,KACC 16230,DSM 25025</strain>
    </source>
</reference>
<comment type="catalytic activity">
    <reaction evidence="11">
        <text>[GlcNAc-(1-&gt;4)-Mur2Ac(oyl-L-Ala-gamma-D-Glu-L-Lys-D-Ala-D-Ala)](n)-di-trans,octa-cis-undecaprenyl diphosphate + beta-D-GlcNAc-(1-&gt;4)-Mur2Ac(oyl-L-Ala-gamma-D-Glu-L-Lys-D-Ala-D-Ala)-di-trans,octa-cis-undecaprenyl diphosphate = [GlcNAc-(1-&gt;4)-Mur2Ac(oyl-L-Ala-gamma-D-Glu-L-Lys-D-Ala-D-Ala)](n+1)-di-trans,octa-cis-undecaprenyl diphosphate + di-trans,octa-cis-undecaprenyl diphosphate + H(+)</text>
        <dbReference type="Rhea" id="RHEA:23708"/>
        <dbReference type="Rhea" id="RHEA-COMP:9602"/>
        <dbReference type="Rhea" id="RHEA-COMP:9603"/>
        <dbReference type="ChEBI" id="CHEBI:15378"/>
        <dbReference type="ChEBI" id="CHEBI:58405"/>
        <dbReference type="ChEBI" id="CHEBI:60033"/>
        <dbReference type="ChEBI" id="CHEBI:78435"/>
        <dbReference type="EC" id="2.4.99.28"/>
    </reaction>
</comment>
<organism evidence="13 14">
    <name type="scientific">Aureimonas jatrophae</name>
    <dbReference type="NCBI Taxonomy" id="1166073"/>
    <lineage>
        <taxon>Bacteria</taxon>
        <taxon>Pseudomonadati</taxon>
        <taxon>Pseudomonadota</taxon>
        <taxon>Alphaproteobacteria</taxon>
        <taxon>Hyphomicrobiales</taxon>
        <taxon>Aurantimonadaceae</taxon>
        <taxon>Aureimonas</taxon>
    </lineage>
</organism>
<name>A0A1H0HKR9_9HYPH</name>
<dbReference type="HAMAP" id="MF_00766">
    <property type="entry name" value="PGT_MtgA"/>
    <property type="match status" value="1"/>
</dbReference>
<comment type="similarity">
    <text evidence="11">Belongs to the glycosyltransferase 51 family.</text>
</comment>
<protein>
    <recommendedName>
        <fullName evidence="11">Biosynthetic peptidoglycan transglycosylase</fullName>
        <ecNumber evidence="11">2.4.99.28</ecNumber>
    </recommendedName>
    <alternativeName>
        <fullName evidence="11">Glycan polymerase</fullName>
    </alternativeName>
    <alternativeName>
        <fullName evidence="11">Peptidoglycan glycosyltransferase MtgA</fullName>
        <shortName evidence="11">PGT</shortName>
    </alternativeName>
</protein>
<evidence type="ECO:0000256" key="8">
    <source>
        <dbReference type="ARBA" id="ARBA00022989"/>
    </source>
</evidence>
<dbReference type="InterPro" id="IPR011812">
    <property type="entry name" value="Pep_trsgly"/>
</dbReference>
<dbReference type="InterPro" id="IPR001264">
    <property type="entry name" value="Glyco_trans_51"/>
</dbReference>
<dbReference type="PANTHER" id="PTHR30400">
    <property type="entry name" value="MONOFUNCTIONAL BIOSYNTHETIC PEPTIDOGLYCAN TRANSGLYCOSYLASE"/>
    <property type="match status" value="1"/>
</dbReference>